<feature type="chain" id="PRO_5002150993" evidence="1">
    <location>
        <begin position="20"/>
        <end position="373"/>
    </location>
</feature>
<keyword evidence="1" id="KW-0732">Signal</keyword>
<protein>
    <submittedName>
        <fullName evidence="2">Uncharacterized protein</fullName>
    </submittedName>
</protein>
<feature type="signal peptide" evidence="1">
    <location>
        <begin position="1"/>
        <end position="19"/>
    </location>
</feature>
<evidence type="ECO:0000256" key="1">
    <source>
        <dbReference type="SAM" id="SignalP"/>
    </source>
</evidence>
<reference evidence="2 3" key="1">
    <citation type="journal article" date="2014" name="Genome Biol. Evol.">
        <title>The genome of the myxosporean Thelohanellus kitauei shows adaptations to nutrient acquisition within its fish host.</title>
        <authorList>
            <person name="Yang Y."/>
            <person name="Xiong J."/>
            <person name="Zhou Z."/>
            <person name="Huo F."/>
            <person name="Miao W."/>
            <person name="Ran C."/>
            <person name="Liu Y."/>
            <person name="Zhang J."/>
            <person name="Feng J."/>
            <person name="Wang M."/>
            <person name="Wang M."/>
            <person name="Wang L."/>
            <person name="Yao B."/>
        </authorList>
    </citation>
    <scope>NUCLEOTIDE SEQUENCE [LARGE SCALE GENOMIC DNA]</scope>
    <source>
        <strain evidence="2">Wuqing</strain>
    </source>
</reference>
<accession>A0A0C2J2J2</accession>
<proteinExistence type="predicted"/>
<gene>
    <name evidence="2" type="ORF">RF11_13500</name>
</gene>
<evidence type="ECO:0000313" key="2">
    <source>
        <dbReference type="EMBL" id="KII72079.1"/>
    </source>
</evidence>
<dbReference type="Proteomes" id="UP000031668">
    <property type="component" value="Unassembled WGS sequence"/>
</dbReference>
<dbReference type="EMBL" id="JWZT01001416">
    <property type="protein sequence ID" value="KII72079.1"/>
    <property type="molecule type" value="Genomic_DNA"/>
</dbReference>
<dbReference type="AlphaFoldDB" id="A0A0C2J2J2"/>
<organism evidence="2 3">
    <name type="scientific">Thelohanellus kitauei</name>
    <name type="common">Myxosporean</name>
    <dbReference type="NCBI Taxonomy" id="669202"/>
    <lineage>
        <taxon>Eukaryota</taxon>
        <taxon>Metazoa</taxon>
        <taxon>Cnidaria</taxon>
        <taxon>Myxozoa</taxon>
        <taxon>Myxosporea</taxon>
        <taxon>Bivalvulida</taxon>
        <taxon>Platysporina</taxon>
        <taxon>Myxobolidae</taxon>
        <taxon>Thelohanellus</taxon>
    </lineage>
</organism>
<keyword evidence="3" id="KW-1185">Reference proteome</keyword>
<evidence type="ECO:0000313" key="3">
    <source>
        <dbReference type="Proteomes" id="UP000031668"/>
    </source>
</evidence>
<comment type="caution">
    <text evidence="2">The sequence shown here is derived from an EMBL/GenBank/DDBJ whole genome shotgun (WGS) entry which is preliminary data.</text>
</comment>
<sequence length="373" mass="43189">MLIEICLFVILLFPKQATGEDDIENVLIYRGSNYARSISSDKIIKAVDLGVKVANYTHQLSINTLNYQPKSIFLKDLVRTLKKTPINPISETIILVDPDEFYAKNYLSFDIYMGLLNYKMYRHSDLEKATFSNLLDFNPANIVPYTLPYLLEKSPKIINIYIDSKFKRLWSDITSEDGTEIRFVENKPIDAFKADVHVILSEFSECLEQTARVFRGTKTFVCFSDDILTKEIGVSLKAYDFKQFVIQKINDVLSRYPQHFRNRILQNLLIFIPKIDSFENFYDYAKSVDRNLYLTVRDILFLCDLTVLSSYLTAQKFGADSNWILTNGPCGRLYLKENSIILPYFDVWSLNQSSSVMETVIKNSGDYGFDPFR</sequence>
<name>A0A0C2J2J2_THEKT</name>